<name>A0A392T3P3_9FABA</name>
<reference evidence="1 2" key="1">
    <citation type="journal article" date="2018" name="Front. Plant Sci.">
        <title>Red Clover (Trifolium pratense) and Zigzag Clover (T. medium) - A Picture of Genomic Similarities and Differences.</title>
        <authorList>
            <person name="Dluhosova J."/>
            <person name="Istvanek J."/>
            <person name="Nedelnik J."/>
            <person name="Repkova J."/>
        </authorList>
    </citation>
    <scope>NUCLEOTIDE SEQUENCE [LARGE SCALE GENOMIC DNA]</scope>
    <source>
        <strain evidence="2">cv. 10/8</strain>
        <tissue evidence="1">Leaf</tissue>
    </source>
</reference>
<proteinExistence type="predicted"/>
<dbReference type="EMBL" id="LXQA010490912">
    <property type="protein sequence ID" value="MCI55114.1"/>
    <property type="molecule type" value="Genomic_DNA"/>
</dbReference>
<organism evidence="1 2">
    <name type="scientific">Trifolium medium</name>
    <dbReference type="NCBI Taxonomy" id="97028"/>
    <lineage>
        <taxon>Eukaryota</taxon>
        <taxon>Viridiplantae</taxon>
        <taxon>Streptophyta</taxon>
        <taxon>Embryophyta</taxon>
        <taxon>Tracheophyta</taxon>
        <taxon>Spermatophyta</taxon>
        <taxon>Magnoliopsida</taxon>
        <taxon>eudicotyledons</taxon>
        <taxon>Gunneridae</taxon>
        <taxon>Pentapetalae</taxon>
        <taxon>rosids</taxon>
        <taxon>fabids</taxon>
        <taxon>Fabales</taxon>
        <taxon>Fabaceae</taxon>
        <taxon>Papilionoideae</taxon>
        <taxon>50 kb inversion clade</taxon>
        <taxon>NPAAA clade</taxon>
        <taxon>Hologalegina</taxon>
        <taxon>IRL clade</taxon>
        <taxon>Trifolieae</taxon>
        <taxon>Trifolium</taxon>
    </lineage>
</organism>
<comment type="caution">
    <text evidence="1">The sequence shown here is derived from an EMBL/GenBank/DDBJ whole genome shotgun (WGS) entry which is preliminary data.</text>
</comment>
<keyword evidence="2" id="KW-1185">Reference proteome</keyword>
<evidence type="ECO:0000313" key="2">
    <source>
        <dbReference type="Proteomes" id="UP000265520"/>
    </source>
</evidence>
<dbReference type="Proteomes" id="UP000265520">
    <property type="component" value="Unassembled WGS sequence"/>
</dbReference>
<accession>A0A392T3P3</accession>
<evidence type="ECO:0000313" key="1">
    <source>
        <dbReference type="EMBL" id="MCI55114.1"/>
    </source>
</evidence>
<dbReference type="AlphaFoldDB" id="A0A392T3P3"/>
<protein>
    <submittedName>
        <fullName evidence="1">Uncharacterized protein</fullName>
    </submittedName>
</protein>
<sequence length="47" mass="5643">MASLAWSTVVGKDQKIWTLHGTCIRYQLKTLVPMLQRRRQLHWQLLH</sequence>